<evidence type="ECO:0000313" key="1">
    <source>
        <dbReference type="EMBL" id="GBP35144.1"/>
    </source>
</evidence>
<sequence length="189" mass="21078">MVSAGRRGSVALVVMHATSPPLRQRSAGACPPLQLQLPQLTRGHRSDGGGSVVESVASEEEKAIFKRLLSELKYPECYRSALATFRSVHTPTSRHALSRLCHELAALRPRRTGVDDLRQLEDITPDDFIVRCLWHSSHAQASLSSSSSVRLRRAGAKTMSFALQPLYISYDTGQWYSVFNRHYQSEQDV</sequence>
<name>A0A4C1VB06_EUMVA</name>
<keyword evidence="2" id="KW-1185">Reference proteome</keyword>
<dbReference type="AlphaFoldDB" id="A0A4C1VB06"/>
<gene>
    <name evidence="1" type="ORF">EVAR_28343_1</name>
</gene>
<dbReference type="EMBL" id="BGZK01000299">
    <property type="protein sequence ID" value="GBP35144.1"/>
    <property type="molecule type" value="Genomic_DNA"/>
</dbReference>
<evidence type="ECO:0000313" key="2">
    <source>
        <dbReference type="Proteomes" id="UP000299102"/>
    </source>
</evidence>
<reference evidence="1 2" key="1">
    <citation type="journal article" date="2019" name="Commun. Biol.">
        <title>The bagworm genome reveals a unique fibroin gene that provides high tensile strength.</title>
        <authorList>
            <person name="Kono N."/>
            <person name="Nakamura H."/>
            <person name="Ohtoshi R."/>
            <person name="Tomita M."/>
            <person name="Numata K."/>
            <person name="Arakawa K."/>
        </authorList>
    </citation>
    <scope>NUCLEOTIDE SEQUENCE [LARGE SCALE GENOMIC DNA]</scope>
</reference>
<proteinExistence type="predicted"/>
<accession>A0A4C1VB06</accession>
<comment type="caution">
    <text evidence="1">The sequence shown here is derived from an EMBL/GenBank/DDBJ whole genome shotgun (WGS) entry which is preliminary data.</text>
</comment>
<dbReference type="Proteomes" id="UP000299102">
    <property type="component" value="Unassembled WGS sequence"/>
</dbReference>
<protein>
    <submittedName>
        <fullName evidence="1">Uncharacterized protein</fullName>
    </submittedName>
</protein>
<organism evidence="1 2">
    <name type="scientific">Eumeta variegata</name>
    <name type="common">Bagworm moth</name>
    <name type="synonym">Eumeta japonica</name>
    <dbReference type="NCBI Taxonomy" id="151549"/>
    <lineage>
        <taxon>Eukaryota</taxon>
        <taxon>Metazoa</taxon>
        <taxon>Ecdysozoa</taxon>
        <taxon>Arthropoda</taxon>
        <taxon>Hexapoda</taxon>
        <taxon>Insecta</taxon>
        <taxon>Pterygota</taxon>
        <taxon>Neoptera</taxon>
        <taxon>Endopterygota</taxon>
        <taxon>Lepidoptera</taxon>
        <taxon>Glossata</taxon>
        <taxon>Ditrysia</taxon>
        <taxon>Tineoidea</taxon>
        <taxon>Psychidae</taxon>
        <taxon>Oiketicinae</taxon>
        <taxon>Eumeta</taxon>
    </lineage>
</organism>